<evidence type="ECO:0000256" key="3">
    <source>
        <dbReference type="ARBA" id="ARBA00012098"/>
    </source>
</evidence>
<comment type="function">
    <text evidence="2 5">Catalyzes the epimerization of the C3' and C5'positions of dTDP-6-deoxy-D-xylo-4-hexulose, forming dTDP-6-deoxy-L-lyxo-4-hexulose.</text>
</comment>
<dbReference type="SUPFAM" id="SSF51182">
    <property type="entry name" value="RmlC-like cupins"/>
    <property type="match status" value="1"/>
</dbReference>
<gene>
    <name evidence="6" type="ORF">J2S76_003900</name>
</gene>
<evidence type="ECO:0000256" key="2">
    <source>
        <dbReference type="ARBA" id="ARBA00001997"/>
    </source>
</evidence>
<dbReference type="GO" id="GO:0008830">
    <property type="term" value="F:dTDP-4-dehydrorhamnose 3,5-epimerase activity"/>
    <property type="evidence" value="ECO:0007669"/>
    <property type="project" value="UniProtKB-EC"/>
</dbReference>
<evidence type="ECO:0000256" key="5">
    <source>
        <dbReference type="RuleBase" id="RU364069"/>
    </source>
</evidence>
<dbReference type="InterPro" id="IPR011051">
    <property type="entry name" value="RmlC_Cupin_sf"/>
</dbReference>
<dbReference type="PANTHER" id="PTHR21047">
    <property type="entry name" value="DTDP-6-DEOXY-D-GLUCOSE-3,5 EPIMERASE"/>
    <property type="match status" value="1"/>
</dbReference>
<dbReference type="PANTHER" id="PTHR21047:SF2">
    <property type="entry name" value="THYMIDINE DIPHOSPHO-4-KETO-RHAMNOSE 3,5-EPIMERASE"/>
    <property type="match status" value="1"/>
</dbReference>
<dbReference type="EMBL" id="JAUSUH010000011">
    <property type="protein sequence ID" value="MDQ0349452.1"/>
    <property type="molecule type" value="Genomic_DNA"/>
</dbReference>
<comment type="subunit">
    <text evidence="5">Homodimer.</text>
</comment>
<comment type="catalytic activity">
    <reaction evidence="1 5">
        <text>dTDP-4-dehydro-6-deoxy-alpha-D-glucose = dTDP-4-dehydro-beta-L-rhamnose</text>
        <dbReference type="Rhea" id="RHEA:16969"/>
        <dbReference type="ChEBI" id="CHEBI:57649"/>
        <dbReference type="ChEBI" id="CHEBI:62830"/>
        <dbReference type="EC" id="5.1.3.13"/>
    </reaction>
</comment>
<organism evidence="6 7">
    <name type="scientific">Ancylobacter vacuolatus</name>
    <dbReference type="NCBI Taxonomy" id="223389"/>
    <lineage>
        <taxon>Bacteria</taxon>
        <taxon>Pseudomonadati</taxon>
        <taxon>Pseudomonadota</taxon>
        <taxon>Alphaproteobacteria</taxon>
        <taxon>Hyphomicrobiales</taxon>
        <taxon>Xanthobacteraceae</taxon>
        <taxon>Ancylobacter</taxon>
    </lineage>
</organism>
<dbReference type="CDD" id="cd00438">
    <property type="entry name" value="cupin_RmlC"/>
    <property type="match status" value="1"/>
</dbReference>
<accession>A0ABU0DLZ5</accession>
<dbReference type="RefSeq" id="WP_307063167.1">
    <property type="nucleotide sequence ID" value="NZ_JAUSUH010000011.1"/>
</dbReference>
<dbReference type="Gene3D" id="2.60.120.10">
    <property type="entry name" value="Jelly Rolls"/>
    <property type="match status" value="1"/>
</dbReference>
<name>A0ABU0DLZ5_9HYPH</name>
<dbReference type="InterPro" id="IPR014710">
    <property type="entry name" value="RmlC-like_jellyroll"/>
</dbReference>
<keyword evidence="7" id="KW-1185">Reference proteome</keyword>
<proteinExistence type="inferred from homology"/>
<evidence type="ECO:0000256" key="1">
    <source>
        <dbReference type="ARBA" id="ARBA00001298"/>
    </source>
</evidence>
<comment type="similarity">
    <text evidence="5">Belongs to the dTDP-4-dehydrorhamnose 3,5-epimerase family.</text>
</comment>
<comment type="caution">
    <text evidence="6">The sequence shown here is derived from an EMBL/GenBank/DDBJ whole genome shotgun (WGS) entry which is preliminary data.</text>
</comment>
<dbReference type="Proteomes" id="UP001238467">
    <property type="component" value="Unassembled WGS sequence"/>
</dbReference>
<dbReference type="NCBIfam" id="TIGR01221">
    <property type="entry name" value="rmlC"/>
    <property type="match status" value="1"/>
</dbReference>
<protein>
    <recommendedName>
        <fullName evidence="4 5">dTDP-4-dehydrorhamnose 3,5-epimerase</fullName>
        <ecNumber evidence="3 5">5.1.3.13</ecNumber>
    </recommendedName>
    <alternativeName>
        <fullName evidence="5">Thymidine diphospho-4-keto-rhamnose 3,5-epimerase</fullName>
    </alternativeName>
</protein>
<reference evidence="6 7" key="1">
    <citation type="submission" date="2023-07" db="EMBL/GenBank/DDBJ databases">
        <title>Genomic Encyclopedia of Type Strains, Phase IV (KMG-IV): sequencing the most valuable type-strain genomes for metagenomic binning, comparative biology and taxonomic classification.</title>
        <authorList>
            <person name="Goeker M."/>
        </authorList>
    </citation>
    <scope>NUCLEOTIDE SEQUENCE [LARGE SCALE GENOMIC DNA]</scope>
    <source>
        <strain evidence="6 7">DSM 1277</strain>
    </source>
</reference>
<comment type="pathway">
    <text evidence="5">Carbohydrate biosynthesis; dTDP-L-rhamnose biosynthesis.</text>
</comment>
<dbReference type="InterPro" id="IPR000888">
    <property type="entry name" value="RmlC-like"/>
</dbReference>
<dbReference type="Pfam" id="PF00908">
    <property type="entry name" value="dTDP_sugar_isom"/>
    <property type="match status" value="1"/>
</dbReference>
<sequence length="191" mass="20681">MTSFTRLAIPDVVLVQPVRHGDARGYFCETYKKPEFDAFGLDITFVQDNESLSREVGVVRGLHFQTPPMAQAKLVRAVRGAIFDVAVDIRQGSPSYGHWVAATLTADGGEQLLVPHGFAHGFCTLEPDTLVAYKVDAPYSTADDAGISWDDPDLAIDWPVAEGAAILSGKDRTAPLLRDYATPFVFEPAGA</sequence>
<evidence type="ECO:0000256" key="4">
    <source>
        <dbReference type="ARBA" id="ARBA00019595"/>
    </source>
</evidence>
<keyword evidence="5 6" id="KW-0413">Isomerase</keyword>
<evidence type="ECO:0000313" key="6">
    <source>
        <dbReference type="EMBL" id="MDQ0349452.1"/>
    </source>
</evidence>
<evidence type="ECO:0000313" key="7">
    <source>
        <dbReference type="Proteomes" id="UP001238467"/>
    </source>
</evidence>
<dbReference type="EC" id="5.1.3.13" evidence="3 5"/>